<dbReference type="EnsemblMetazoa" id="XM_030985619">
    <property type="protein sequence ID" value="XP_030841479"/>
    <property type="gene ID" value="LOC575001"/>
</dbReference>
<keyword evidence="12" id="KW-1185">Reference proteome</keyword>
<evidence type="ECO:0000256" key="4">
    <source>
        <dbReference type="ARBA" id="ARBA00022664"/>
    </source>
</evidence>
<reference evidence="11" key="2">
    <citation type="submission" date="2021-01" db="UniProtKB">
        <authorList>
            <consortium name="EnsemblMetazoa"/>
        </authorList>
    </citation>
    <scope>IDENTIFICATION</scope>
</reference>
<evidence type="ECO:0000256" key="6">
    <source>
        <dbReference type="ARBA" id="ARBA00023242"/>
    </source>
</evidence>
<keyword evidence="6" id="KW-0539">Nucleus</keyword>
<feature type="region of interest" description="Disordered" evidence="9">
    <location>
        <begin position="86"/>
        <end position="112"/>
    </location>
</feature>
<dbReference type="PANTHER" id="PTHR14212:SF0">
    <property type="entry name" value="U4_U6 SMALL NUCLEAR RIBONUCLEOPROTEIN PRP3"/>
    <property type="match status" value="1"/>
</dbReference>
<comment type="function">
    <text evidence="8">Plays a role in pre-mRNA splicing as component of the U4/U6-U5 tri-snRNP complex that is involved in spliceosome assembly, and as component of the precatalytic spliceosome (spliceosome B complex).</text>
</comment>
<dbReference type="InterPro" id="IPR002483">
    <property type="entry name" value="PWI_dom"/>
</dbReference>
<accession>A0A7M7SYX6</accession>
<feature type="region of interest" description="Disordered" evidence="9">
    <location>
        <begin position="443"/>
        <end position="477"/>
    </location>
</feature>
<dbReference type="Pfam" id="PF08572">
    <property type="entry name" value="PRP3"/>
    <property type="match status" value="1"/>
</dbReference>
<evidence type="ECO:0000259" key="10">
    <source>
        <dbReference type="PROSITE" id="PS51025"/>
    </source>
</evidence>
<dbReference type="PANTHER" id="PTHR14212">
    <property type="entry name" value="U4/U6-ASSOCIATED RNA SPLICING FACTOR-RELATED"/>
    <property type="match status" value="1"/>
</dbReference>
<dbReference type="InterPro" id="IPR027104">
    <property type="entry name" value="Prp3"/>
</dbReference>
<dbReference type="OrthoDB" id="10264544at2759"/>
<dbReference type="Proteomes" id="UP000007110">
    <property type="component" value="Unassembled WGS sequence"/>
</dbReference>
<dbReference type="Gene3D" id="1.20.1390.10">
    <property type="entry name" value="PWI domain"/>
    <property type="match status" value="1"/>
</dbReference>
<evidence type="ECO:0000256" key="3">
    <source>
        <dbReference type="ARBA" id="ARBA00022553"/>
    </source>
</evidence>
<dbReference type="InParanoid" id="A0A7M7SYX6"/>
<evidence type="ECO:0000256" key="7">
    <source>
        <dbReference type="ARBA" id="ARBA00032955"/>
    </source>
</evidence>
<evidence type="ECO:0000256" key="5">
    <source>
        <dbReference type="ARBA" id="ARBA00023187"/>
    </source>
</evidence>
<dbReference type="OMA" id="QAMQPKF"/>
<evidence type="ECO:0000313" key="11">
    <source>
        <dbReference type="EnsemblMetazoa" id="XP_030841479"/>
    </source>
</evidence>
<reference evidence="12" key="1">
    <citation type="submission" date="2015-02" db="EMBL/GenBank/DDBJ databases">
        <title>Genome sequencing for Strongylocentrotus purpuratus.</title>
        <authorList>
            <person name="Murali S."/>
            <person name="Liu Y."/>
            <person name="Vee V."/>
            <person name="English A."/>
            <person name="Wang M."/>
            <person name="Skinner E."/>
            <person name="Han Y."/>
            <person name="Muzny D.M."/>
            <person name="Worley K.C."/>
            <person name="Gibbs R.A."/>
        </authorList>
    </citation>
    <scope>NUCLEOTIDE SEQUENCE</scope>
</reference>
<evidence type="ECO:0000256" key="1">
    <source>
        <dbReference type="ARBA" id="ARBA00004123"/>
    </source>
</evidence>
<keyword evidence="3" id="KW-0597">Phosphoprotein</keyword>
<dbReference type="GO" id="GO:0046540">
    <property type="term" value="C:U4/U6 x U5 tri-snRNP complex"/>
    <property type="evidence" value="ECO:0000318"/>
    <property type="project" value="GO_Central"/>
</dbReference>
<dbReference type="Pfam" id="PF06544">
    <property type="entry name" value="Prp3_C"/>
    <property type="match status" value="1"/>
</dbReference>
<evidence type="ECO:0000313" key="12">
    <source>
        <dbReference type="Proteomes" id="UP000007110"/>
    </source>
</evidence>
<feature type="compositionally biased region" description="Basic and acidic residues" evidence="9">
    <location>
        <begin position="443"/>
        <end position="476"/>
    </location>
</feature>
<dbReference type="RefSeq" id="XP_030841479.1">
    <property type="nucleotide sequence ID" value="XM_030985619.1"/>
</dbReference>
<dbReference type="GeneID" id="575001"/>
<keyword evidence="4" id="KW-0507">mRNA processing</keyword>
<dbReference type="GO" id="GO:0000398">
    <property type="term" value="P:mRNA splicing, via spliceosome"/>
    <property type="evidence" value="ECO:0000318"/>
    <property type="project" value="GO_Central"/>
</dbReference>
<keyword evidence="5" id="KW-0508">mRNA splicing</keyword>
<evidence type="ECO:0000256" key="9">
    <source>
        <dbReference type="SAM" id="MobiDB-lite"/>
    </source>
</evidence>
<proteinExistence type="predicted"/>
<dbReference type="InterPro" id="IPR013881">
    <property type="entry name" value="Pre-mRNA_splic_Prp3_dom"/>
</dbReference>
<dbReference type="InterPro" id="IPR010541">
    <property type="entry name" value="Prp3_C"/>
</dbReference>
<feature type="domain" description="PWI" evidence="10">
    <location>
        <begin position="1"/>
        <end position="88"/>
    </location>
</feature>
<evidence type="ECO:0000256" key="2">
    <source>
        <dbReference type="ARBA" id="ARBA00016514"/>
    </source>
</evidence>
<dbReference type="SMART" id="SM00311">
    <property type="entry name" value="PWI"/>
    <property type="match status" value="1"/>
</dbReference>
<dbReference type="AlphaFoldDB" id="A0A7M7SYX6"/>
<dbReference type="CDD" id="cd24162">
    <property type="entry name" value="Prp3_C"/>
    <property type="match status" value="1"/>
</dbReference>
<comment type="subcellular location">
    <subcellularLocation>
        <location evidence="1">Nucleus</location>
    </subcellularLocation>
</comment>
<protein>
    <recommendedName>
        <fullName evidence="2">U4/U6 small nuclear ribonucleoprotein Prp3</fullName>
    </recommendedName>
    <alternativeName>
        <fullName evidence="7">Pre-mRNA-splicing factor 3</fullName>
    </alternativeName>
</protein>
<organism evidence="11 12">
    <name type="scientific">Strongylocentrotus purpuratus</name>
    <name type="common">Purple sea urchin</name>
    <dbReference type="NCBI Taxonomy" id="7668"/>
    <lineage>
        <taxon>Eukaryota</taxon>
        <taxon>Metazoa</taxon>
        <taxon>Echinodermata</taxon>
        <taxon>Eleutherozoa</taxon>
        <taxon>Echinozoa</taxon>
        <taxon>Echinoidea</taxon>
        <taxon>Euechinoidea</taxon>
        <taxon>Echinacea</taxon>
        <taxon>Camarodonta</taxon>
        <taxon>Echinidea</taxon>
        <taxon>Strongylocentrotidae</taxon>
        <taxon>Strongylocentrotus</taxon>
    </lineage>
</organism>
<name>A0A7M7SYX6_STRPU</name>
<dbReference type="Pfam" id="PF01480">
    <property type="entry name" value="PWI"/>
    <property type="match status" value="1"/>
</dbReference>
<dbReference type="KEGG" id="spu:575001"/>
<evidence type="ECO:0000256" key="8">
    <source>
        <dbReference type="ARBA" id="ARBA00035603"/>
    </source>
</evidence>
<dbReference type="PROSITE" id="PS51025">
    <property type="entry name" value="PWI"/>
    <property type="match status" value="1"/>
</dbReference>
<sequence>MALSKRDLDELRPVVQSSVLKVLGINEPSVVIAAVNCIGQRMSKTKTVDMLKPLLEDSAERFVETLFVDVAGFQVGNRASKRTTKEDDCYEGHKKRSKLSHFPGEEENGVKFAKSQPEALRNDALEKAKKAAEIQARIQATMMSAGLGGLKLPPMPGIPQAPAIPKVPATKEDINDMKSPPSVLTKPAPLILDEQGRTIDKSGRVIILPQHRPTIKANIRAKRREEFKVNQQEKPQDLSADSNKFFDPRVVPVVGRGNRKSFKFHDQGKFEQVAQRIRAKSQLEKLQNEISQAAKKTGITSATKLALITPKRELKENEIPGVEWWDSFILPTETYADVSKGTTQASGTDKLVGITNLVEHPIQIEPPAEKKDVELPIYLTKKEMKKLRRQRRREALKETTEKIRMGLEPPPEPKVRMANLMRVLGTEAVQDPTKVEAHVRAQMEKRQRTHEETNAARKLTTEQRKEKKERKMREDTSTGVTVNVYRVLNLNNPAKRFKVEANAKQLQMTGIAVVHKDMNCVVVEGGPKQQKKFQRLMLHRIKWGEDKRSKHDDDDSGDEAVKSNHCQLMWSGMIKQRNFSDLHFKLCPTEAMAREQFKKHNVEHYWGLVHSQSVLDSTDT</sequence>